<evidence type="ECO:0000256" key="1">
    <source>
        <dbReference type="SAM" id="MobiDB-lite"/>
    </source>
</evidence>
<feature type="compositionally biased region" description="Polar residues" evidence="1">
    <location>
        <begin position="55"/>
        <end position="69"/>
    </location>
</feature>
<protein>
    <submittedName>
        <fullName evidence="2">Uncharacterized protein</fullName>
    </submittedName>
</protein>
<evidence type="ECO:0000313" key="3">
    <source>
        <dbReference type="Proteomes" id="UP000230233"/>
    </source>
</evidence>
<organism evidence="2 3">
    <name type="scientific">Caenorhabditis nigoni</name>
    <dbReference type="NCBI Taxonomy" id="1611254"/>
    <lineage>
        <taxon>Eukaryota</taxon>
        <taxon>Metazoa</taxon>
        <taxon>Ecdysozoa</taxon>
        <taxon>Nematoda</taxon>
        <taxon>Chromadorea</taxon>
        <taxon>Rhabditida</taxon>
        <taxon>Rhabditina</taxon>
        <taxon>Rhabditomorpha</taxon>
        <taxon>Rhabditoidea</taxon>
        <taxon>Rhabditidae</taxon>
        <taxon>Peloderinae</taxon>
        <taxon>Caenorhabditis</taxon>
    </lineage>
</organism>
<dbReference type="Proteomes" id="UP000230233">
    <property type="component" value="Chromosome I"/>
</dbReference>
<feature type="region of interest" description="Disordered" evidence="1">
    <location>
        <begin position="51"/>
        <end position="70"/>
    </location>
</feature>
<comment type="caution">
    <text evidence="2">The sequence shown here is derived from an EMBL/GenBank/DDBJ whole genome shotgun (WGS) entry which is preliminary data.</text>
</comment>
<gene>
    <name evidence="2" type="primary">Cnig_chr_I.g373</name>
    <name evidence="2" type="ORF">B9Z55_000373</name>
</gene>
<dbReference type="AlphaFoldDB" id="A0A2G5VRX1"/>
<sequence>MVVQKETELIHHFYCLLRPKFSISIFLENGRTKKFSTDNGQRTSDKIIFRRTTDTDNGQPKNGRTTDNGQRTVRATLVRTQVTRTQVTRI</sequence>
<name>A0A2G5VRX1_9PELO</name>
<evidence type="ECO:0000313" key="2">
    <source>
        <dbReference type="EMBL" id="PIC54502.1"/>
    </source>
</evidence>
<reference evidence="3" key="1">
    <citation type="submission" date="2017-10" db="EMBL/GenBank/DDBJ databases">
        <title>Rapid genome shrinkage in a self-fertile nematode reveals novel sperm competition proteins.</title>
        <authorList>
            <person name="Yin D."/>
            <person name="Schwarz E.M."/>
            <person name="Thomas C.G."/>
            <person name="Felde R.L."/>
            <person name="Korf I.F."/>
            <person name="Cutter A.D."/>
            <person name="Schartner C.M."/>
            <person name="Ralston E.J."/>
            <person name="Meyer B.J."/>
            <person name="Haag E.S."/>
        </authorList>
    </citation>
    <scope>NUCLEOTIDE SEQUENCE [LARGE SCALE GENOMIC DNA]</scope>
    <source>
        <strain evidence="3">JU1422</strain>
    </source>
</reference>
<accession>A0A2G5VRX1</accession>
<dbReference type="EMBL" id="PDUG01000001">
    <property type="protein sequence ID" value="PIC54502.1"/>
    <property type="molecule type" value="Genomic_DNA"/>
</dbReference>
<keyword evidence="3" id="KW-1185">Reference proteome</keyword>
<proteinExistence type="predicted"/>